<evidence type="ECO:0000256" key="2">
    <source>
        <dbReference type="ARBA" id="ARBA00023027"/>
    </source>
</evidence>
<dbReference type="InterPro" id="IPR050223">
    <property type="entry name" value="D-isomer_2-hydroxyacid_DH"/>
</dbReference>
<organism evidence="4 5">
    <name type="scientific">Microbacterium jejuense</name>
    <dbReference type="NCBI Taxonomy" id="1263637"/>
    <lineage>
        <taxon>Bacteria</taxon>
        <taxon>Bacillati</taxon>
        <taxon>Actinomycetota</taxon>
        <taxon>Actinomycetes</taxon>
        <taxon>Micrococcales</taxon>
        <taxon>Microbacteriaceae</taxon>
        <taxon>Microbacterium</taxon>
    </lineage>
</organism>
<accession>A0ABS7HJA9</accession>
<gene>
    <name evidence="4" type="ORF">JNB62_02275</name>
</gene>
<dbReference type="EMBL" id="JAEUAW010000002">
    <property type="protein sequence ID" value="MBW9092505.1"/>
    <property type="molecule type" value="Genomic_DNA"/>
</dbReference>
<dbReference type="PANTHER" id="PTHR10996:SF178">
    <property type="entry name" value="2-HYDROXYACID DEHYDROGENASE YGL185C-RELATED"/>
    <property type="match status" value="1"/>
</dbReference>
<reference evidence="4 5" key="1">
    <citation type="journal article" date="2021" name="MBio">
        <title>Poor Competitiveness of Bradyrhizobium in Pigeon Pea Root Colonization in Indian Soils.</title>
        <authorList>
            <person name="Chalasani D."/>
            <person name="Basu A."/>
            <person name="Pullabhotla S.V.S.R.N."/>
            <person name="Jorrin B."/>
            <person name="Neal A.L."/>
            <person name="Poole P.S."/>
            <person name="Podile A.R."/>
            <person name="Tkacz A."/>
        </authorList>
    </citation>
    <scope>NUCLEOTIDE SEQUENCE [LARGE SCALE GENOMIC DNA]</scope>
    <source>
        <strain evidence="4 5">HU14</strain>
    </source>
</reference>
<dbReference type="RefSeq" id="WP_220299264.1">
    <property type="nucleotide sequence ID" value="NZ_JAEUAW010000002.1"/>
</dbReference>
<feature type="domain" description="D-isomer specific 2-hydroxyacid dehydrogenase NAD-binding" evidence="3">
    <location>
        <begin position="84"/>
        <end position="259"/>
    </location>
</feature>
<keyword evidence="2" id="KW-0520">NAD</keyword>
<dbReference type="Gene3D" id="3.40.50.720">
    <property type="entry name" value="NAD(P)-binding Rossmann-like Domain"/>
    <property type="match status" value="2"/>
</dbReference>
<evidence type="ECO:0000313" key="4">
    <source>
        <dbReference type="EMBL" id="MBW9092505.1"/>
    </source>
</evidence>
<evidence type="ECO:0000256" key="1">
    <source>
        <dbReference type="ARBA" id="ARBA00023002"/>
    </source>
</evidence>
<dbReference type="Proteomes" id="UP001196843">
    <property type="component" value="Unassembled WGS sequence"/>
</dbReference>
<dbReference type="Pfam" id="PF02826">
    <property type="entry name" value="2-Hacid_dh_C"/>
    <property type="match status" value="1"/>
</dbReference>
<keyword evidence="5" id="KW-1185">Reference proteome</keyword>
<dbReference type="CDD" id="cd12167">
    <property type="entry name" value="2-Hacid_dh_8"/>
    <property type="match status" value="1"/>
</dbReference>
<dbReference type="InterPro" id="IPR006140">
    <property type="entry name" value="D-isomer_DH_NAD-bd"/>
</dbReference>
<dbReference type="InterPro" id="IPR029753">
    <property type="entry name" value="D-isomer_DH_CS"/>
</dbReference>
<keyword evidence="1" id="KW-0560">Oxidoreductase</keyword>
<name>A0ABS7HJA9_9MICO</name>
<evidence type="ECO:0000259" key="3">
    <source>
        <dbReference type="Pfam" id="PF02826"/>
    </source>
</evidence>
<evidence type="ECO:0000313" key="5">
    <source>
        <dbReference type="Proteomes" id="UP001196843"/>
    </source>
</evidence>
<dbReference type="InterPro" id="IPR036291">
    <property type="entry name" value="NAD(P)-bd_dom_sf"/>
</dbReference>
<protein>
    <submittedName>
        <fullName evidence="4">Hydroxyacid dehydrogenase</fullName>
    </submittedName>
</protein>
<dbReference type="PANTHER" id="PTHR10996">
    <property type="entry name" value="2-HYDROXYACID DEHYDROGENASE-RELATED"/>
    <property type="match status" value="1"/>
</dbReference>
<proteinExistence type="predicted"/>
<comment type="caution">
    <text evidence="4">The sequence shown here is derived from an EMBL/GenBank/DDBJ whole genome shotgun (WGS) entry which is preliminary data.</text>
</comment>
<sequence length="299" mass="32112">MTELVDWIHIRPGETPSRTDHAFLLTGWGAGQIPAELITPQVSALLHIGGSVHGLLPEGAWRPDLIVVSARTANAVPVAEYALACVIMAAKRATQFAHRLRTGDDYWSPAVRSNAGLYGSRIGIVGLSATGRHLLSLMQHFDVSISVYDPTISEEEIACAGAEPRDLDELIRWCDILSLHAPSVPVTRGMINAARLAALRDGASVINTARGDLIDTEAIASECSSGRLFAYLDVTEPEPLPPDSALPTLESCFVTPHIAGAMGHDIHRMTTFILEELRRVIATGSTPHAISHSQQTLLA</sequence>
<dbReference type="SUPFAM" id="SSF51735">
    <property type="entry name" value="NAD(P)-binding Rossmann-fold domains"/>
    <property type="match status" value="1"/>
</dbReference>
<dbReference type="PROSITE" id="PS00670">
    <property type="entry name" value="D_2_HYDROXYACID_DH_2"/>
    <property type="match status" value="1"/>
</dbReference>